<reference evidence="4" key="1">
    <citation type="submission" date="2023-03" db="EMBL/GenBank/DDBJ databases">
        <authorList>
            <person name="Steffen K."/>
            <person name="Cardenas P."/>
        </authorList>
    </citation>
    <scope>NUCLEOTIDE SEQUENCE</scope>
</reference>
<gene>
    <name evidence="4" type="ORF">GBAR_LOCUS26483</name>
</gene>
<feature type="compositionally biased region" description="Pro residues" evidence="2">
    <location>
        <begin position="269"/>
        <end position="285"/>
    </location>
</feature>
<dbReference type="Gene3D" id="1.20.58.740">
    <property type="match status" value="1"/>
</dbReference>
<evidence type="ECO:0000256" key="1">
    <source>
        <dbReference type="PROSITE-ProRule" id="PRU00984"/>
    </source>
</evidence>
<dbReference type="AlphaFoldDB" id="A0AA35THW3"/>
<evidence type="ECO:0000259" key="3">
    <source>
        <dbReference type="PROSITE" id="PS51651"/>
    </source>
</evidence>
<dbReference type="PANTHER" id="PTHR45653">
    <property type="entry name" value="DEDICATOR OF CYTOKINESIS"/>
    <property type="match status" value="1"/>
</dbReference>
<dbReference type="InterPro" id="IPR027357">
    <property type="entry name" value="DOCKER_dom"/>
</dbReference>
<proteinExistence type="inferred from homology"/>
<feature type="region of interest" description="Disordered" evidence="2">
    <location>
        <begin position="116"/>
        <end position="404"/>
    </location>
</feature>
<feature type="domain" description="DOCKER" evidence="3">
    <location>
        <begin position="1"/>
        <end position="121"/>
    </location>
</feature>
<organism evidence="4 5">
    <name type="scientific">Geodia barretti</name>
    <name type="common">Barrett's horny sponge</name>
    <dbReference type="NCBI Taxonomy" id="519541"/>
    <lineage>
        <taxon>Eukaryota</taxon>
        <taxon>Metazoa</taxon>
        <taxon>Porifera</taxon>
        <taxon>Demospongiae</taxon>
        <taxon>Heteroscleromorpha</taxon>
        <taxon>Tetractinellida</taxon>
        <taxon>Astrophorina</taxon>
        <taxon>Geodiidae</taxon>
        <taxon>Geodia</taxon>
    </lineage>
</organism>
<feature type="compositionally biased region" description="Polar residues" evidence="2">
    <location>
        <begin position="160"/>
        <end position="171"/>
    </location>
</feature>
<name>A0AA35THW3_GEOBA</name>
<dbReference type="InterPro" id="IPR026791">
    <property type="entry name" value="DOCK"/>
</dbReference>
<comment type="caution">
    <text evidence="4">The sequence shown here is derived from an EMBL/GenBank/DDBJ whole genome shotgun (WGS) entry which is preliminary data.</text>
</comment>
<evidence type="ECO:0000313" key="4">
    <source>
        <dbReference type="EMBL" id="CAI8047898.1"/>
    </source>
</evidence>
<dbReference type="GO" id="GO:0005886">
    <property type="term" value="C:plasma membrane"/>
    <property type="evidence" value="ECO:0007669"/>
    <property type="project" value="TreeGrafter"/>
</dbReference>
<keyword evidence="5" id="KW-1185">Reference proteome</keyword>
<feature type="compositionally biased region" description="Basic and acidic residues" evidence="2">
    <location>
        <begin position="181"/>
        <end position="193"/>
    </location>
</feature>
<dbReference type="GO" id="GO:0031267">
    <property type="term" value="F:small GTPase binding"/>
    <property type="evidence" value="ECO:0007669"/>
    <property type="project" value="TreeGrafter"/>
</dbReference>
<accession>A0AA35THW3</accession>
<dbReference type="Pfam" id="PF20421">
    <property type="entry name" value="DHR-2_Lobe_C"/>
    <property type="match status" value="1"/>
</dbReference>
<protein>
    <submittedName>
        <fullName evidence="4">Dedicator of cytokinesis protein 4</fullName>
    </submittedName>
</protein>
<dbReference type="InterPro" id="IPR046773">
    <property type="entry name" value="DOCKER_Lobe_C"/>
</dbReference>
<dbReference type="GO" id="GO:0007264">
    <property type="term" value="P:small GTPase-mediated signal transduction"/>
    <property type="evidence" value="ECO:0007669"/>
    <property type="project" value="InterPro"/>
</dbReference>
<dbReference type="PANTHER" id="PTHR45653:SF10">
    <property type="entry name" value="MYOBLAST CITY, ISOFORM B"/>
    <property type="match status" value="1"/>
</dbReference>
<feature type="compositionally biased region" description="Polar residues" evidence="2">
    <location>
        <begin position="226"/>
        <end position="235"/>
    </location>
</feature>
<dbReference type="InterPro" id="IPR043162">
    <property type="entry name" value="DOCK_C_lobe_C"/>
</dbReference>
<comment type="similarity">
    <text evidence="1">Belongs to the DOCK family.</text>
</comment>
<evidence type="ECO:0000256" key="2">
    <source>
        <dbReference type="SAM" id="MobiDB-lite"/>
    </source>
</evidence>
<dbReference type="GO" id="GO:0005085">
    <property type="term" value="F:guanyl-nucleotide exchange factor activity"/>
    <property type="evidence" value="ECO:0007669"/>
    <property type="project" value="InterPro"/>
</dbReference>
<dbReference type="EMBL" id="CASHTH010003683">
    <property type="protein sequence ID" value="CAI8047898.1"/>
    <property type="molecule type" value="Genomic_DNA"/>
</dbReference>
<feature type="compositionally biased region" description="Polar residues" evidence="2">
    <location>
        <begin position="291"/>
        <end position="304"/>
    </location>
</feature>
<dbReference type="Proteomes" id="UP001174909">
    <property type="component" value="Unassembled WGS sequence"/>
</dbReference>
<dbReference type="GO" id="GO:0005737">
    <property type="term" value="C:cytoplasm"/>
    <property type="evidence" value="ECO:0007669"/>
    <property type="project" value="TreeGrafter"/>
</dbReference>
<dbReference type="PROSITE" id="PS51651">
    <property type="entry name" value="DOCKER"/>
    <property type="match status" value="1"/>
</dbReference>
<evidence type="ECO:0000313" key="5">
    <source>
        <dbReference type="Proteomes" id="UP001174909"/>
    </source>
</evidence>
<sequence>MVMDNVEQLKTVIQRIRNDSTHSTNPLTMKLNGSLDAAVNGGVSMFEVFFTQPFQDTNPECKPHIPRLRMLMEELSKVLTEGVALHSQVRPDSMRGLHERLEEQLQKYTARYNTFSNGDYERYEAGPYRPHPETPPTRRPSSSTSAQRRGSQKRVVSGGNDRSFTVSSRPSSIHYEGVIGGEKRDRASTEMRYDPTPLDPGNRERDYDAVPPVPVKKKSTAHMHSPVSQRANGTPPSIPPHRTVSVVQGDATPPPPPVRRNMTSAAMNPLPPARPTSSSPPPFIPPRSHSVRQNSRLSGSSFDSASLELPEHSPSSTPQDGGTPVTAHRERVTGEGGGEQGERGEVAPAVPAKRGSTASSVMSGGEESVEVPPPPPPKTANRASGGTLGDGKKTETPPTENSVL</sequence>